<dbReference type="SUPFAM" id="SSF55144">
    <property type="entry name" value="LigT-like"/>
    <property type="match status" value="1"/>
</dbReference>
<dbReference type="RefSeq" id="XP_051361357.1">
    <property type="nucleotide sequence ID" value="XM_051507395.1"/>
</dbReference>
<feature type="compositionally biased region" description="Low complexity" evidence="1">
    <location>
        <begin position="314"/>
        <end position="327"/>
    </location>
</feature>
<feature type="region of interest" description="Disordered" evidence="1">
    <location>
        <begin position="250"/>
        <end position="356"/>
    </location>
</feature>
<dbReference type="SUPFAM" id="SSF55486">
    <property type="entry name" value="Metalloproteases ('zincins'), catalytic domain"/>
    <property type="match status" value="1"/>
</dbReference>
<dbReference type="OrthoDB" id="4689212at2759"/>
<dbReference type="GO" id="GO:0009986">
    <property type="term" value="C:cell surface"/>
    <property type="evidence" value="ECO:0007669"/>
    <property type="project" value="TreeGrafter"/>
</dbReference>
<sequence>MMYRVALLLAAATASASPLVPREAPTTVLPTGPEATSESKSVYNWAEGWETKYPIHESCNATKHAALEFALDETVQLAQHAREHLLRFGDKSDLVKKYFGNSSTAIPIGWFDRVVAADKSAMTFRCDDPDENCATQDGWAGHWRGDNATQETVICDLSFSVRKNLFDVCAHGFTVANSALNTYWAVDLLHRVLHVPAISEDLVHHYAEDYNDALRMAKEEPELTGYDSDILQMFAIDAWAYDIAVPGVGCTGTQEETEEEEEETSTATTTSASATATADEADDGDAGEMRHLRLAQPLQRASRSMTVNTISPTSRVAVSHSASPASHIQAASFHTDHAQQKHERRDEHKPNVQAQEGEDHYVLTLWTDKTHHQTMTALRRQWFPEKLLKVNAHITLFHALPGAKLQQVKDDVAILAGHASPFDVVASGMGAYPMGKGVGVNISKPAQAKANHLRAELREKWSPFLSEQDRREKWKGHYTILNKEDDKERVGRCMDEVRRDFAESRGVVEGLILWRYDRGWWRQVKSFPFRNGQS</sequence>
<name>A0A9Q0BD64_9HYPO</name>
<dbReference type="InterPro" id="IPR024079">
    <property type="entry name" value="MetalloPept_cat_dom_sf"/>
</dbReference>
<proteinExistence type="predicted"/>
<comment type="caution">
    <text evidence="4">The sequence shown here is derived from an EMBL/GenBank/DDBJ whole genome shotgun (WGS) entry which is preliminary data.</text>
</comment>
<dbReference type="Gene3D" id="3.40.390.10">
    <property type="entry name" value="Collagenase (Catalytic Domain)"/>
    <property type="match status" value="1"/>
</dbReference>
<dbReference type="Gene3D" id="3.90.1140.10">
    <property type="entry name" value="Cyclic phosphodiesterase"/>
    <property type="match status" value="1"/>
</dbReference>
<feature type="domain" description="Putative peptidase" evidence="3">
    <location>
        <begin position="31"/>
        <end position="252"/>
    </location>
</feature>
<evidence type="ECO:0000256" key="2">
    <source>
        <dbReference type="SAM" id="SignalP"/>
    </source>
</evidence>
<dbReference type="Pfam" id="PF13563">
    <property type="entry name" value="2_5_RNA_ligase2"/>
    <property type="match status" value="1"/>
</dbReference>
<feature type="compositionally biased region" description="Basic and acidic residues" evidence="1">
    <location>
        <begin position="334"/>
        <end position="350"/>
    </location>
</feature>
<feature type="compositionally biased region" description="Low complexity" evidence="1">
    <location>
        <begin position="265"/>
        <end position="278"/>
    </location>
</feature>
<dbReference type="InterPro" id="IPR029482">
    <property type="entry name" value="HRXXH"/>
</dbReference>
<dbReference type="Proteomes" id="UP001055219">
    <property type="component" value="Unassembled WGS sequence"/>
</dbReference>
<reference evidence="4" key="2">
    <citation type="submission" date="2022-07" db="EMBL/GenBank/DDBJ databases">
        <authorList>
            <person name="Goncalves M.F.M."/>
            <person name="Hilario S."/>
            <person name="Van De Peer Y."/>
            <person name="Esteves A.C."/>
            <person name="Alves A."/>
        </authorList>
    </citation>
    <scope>NUCLEOTIDE SEQUENCE</scope>
    <source>
        <strain evidence="4">MUM 19.33</strain>
    </source>
</reference>
<evidence type="ECO:0000259" key="3">
    <source>
        <dbReference type="Pfam" id="PF13933"/>
    </source>
</evidence>
<gene>
    <name evidence="4" type="ORF">J7T54_000140</name>
</gene>
<dbReference type="GO" id="GO:0005178">
    <property type="term" value="F:integrin binding"/>
    <property type="evidence" value="ECO:0007669"/>
    <property type="project" value="TreeGrafter"/>
</dbReference>
<dbReference type="InterPro" id="IPR009097">
    <property type="entry name" value="Cyclic_Pdiesterase"/>
</dbReference>
<feature type="compositionally biased region" description="Acidic residues" evidence="1">
    <location>
        <begin position="255"/>
        <end position="264"/>
    </location>
</feature>
<dbReference type="Pfam" id="PF13933">
    <property type="entry name" value="HRXXH"/>
    <property type="match status" value="1"/>
</dbReference>
<organism evidence="4 5">
    <name type="scientific">Emericellopsis cladophorae</name>
    <dbReference type="NCBI Taxonomy" id="2686198"/>
    <lineage>
        <taxon>Eukaryota</taxon>
        <taxon>Fungi</taxon>
        <taxon>Dikarya</taxon>
        <taxon>Ascomycota</taxon>
        <taxon>Pezizomycotina</taxon>
        <taxon>Sordariomycetes</taxon>
        <taxon>Hypocreomycetidae</taxon>
        <taxon>Hypocreales</taxon>
        <taxon>Bionectriaceae</taxon>
        <taxon>Emericellopsis</taxon>
    </lineage>
</organism>
<dbReference type="GO" id="GO:0005576">
    <property type="term" value="C:extracellular region"/>
    <property type="evidence" value="ECO:0007669"/>
    <property type="project" value="TreeGrafter"/>
</dbReference>
<feature type="chain" id="PRO_5040243260" evidence="2">
    <location>
        <begin position="17"/>
        <end position="534"/>
    </location>
</feature>
<dbReference type="EMBL" id="JAGIXG020000031">
    <property type="protein sequence ID" value="KAI6780501.1"/>
    <property type="molecule type" value="Genomic_DNA"/>
</dbReference>
<keyword evidence="5" id="KW-1185">Reference proteome</keyword>
<keyword evidence="2" id="KW-0732">Signal</keyword>
<dbReference type="GeneID" id="75826662"/>
<feature type="signal peptide" evidence="2">
    <location>
        <begin position="1"/>
        <end position="16"/>
    </location>
</feature>
<accession>A0A9Q0BD64</accession>
<feature type="compositionally biased region" description="Polar residues" evidence="1">
    <location>
        <begin position="299"/>
        <end position="313"/>
    </location>
</feature>
<dbReference type="PANTHER" id="PTHR39399">
    <property type="entry name" value="PROTEIN ZPS1"/>
    <property type="match status" value="1"/>
</dbReference>
<evidence type="ECO:0000313" key="5">
    <source>
        <dbReference type="Proteomes" id="UP001055219"/>
    </source>
</evidence>
<dbReference type="InterPro" id="IPR039124">
    <property type="entry name" value="PRA1-like"/>
</dbReference>
<dbReference type="GO" id="GO:0008237">
    <property type="term" value="F:metallopeptidase activity"/>
    <property type="evidence" value="ECO:0007669"/>
    <property type="project" value="InterPro"/>
</dbReference>
<reference evidence="4" key="1">
    <citation type="journal article" date="2021" name="J Fungi (Basel)">
        <title>Genomic and Metabolomic Analyses of the Marine Fungus Emericellopsis cladophorae: Insights into Saltwater Adaptability Mechanisms and Its Biosynthetic Potential.</title>
        <authorList>
            <person name="Goncalves M.F.M."/>
            <person name="Hilario S."/>
            <person name="Van de Peer Y."/>
            <person name="Esteves A.C."/>
            <person name="Alves A."/>
        </authorList>
    </citation>
    <scope>NUCLEOTIDE SEQUENCE</scope>
    <source>
        <strain evidence="4">MUM 19.33</strain>
    </source>
</reference>
<protein>
    <submittedName>
        <fullName evidence="4">Metallopeptidase</fullName>
    </submittedName>
</protein>
<dbReference type="GO" id="GO:0009277">
    <property type="term" value="C:fungal-type cell wall"/>
    <property type="evidence" value="ECO:0007669"/>
    <property type="project" value="TreeGrafter"/>
</dbReference>
<dbReference type="AlphaFoldDB" id="A0A9Q0BD64"/>
<evidence type="ECO:0000256" key="1">
    <source>
        <dbReference type="SAM" id="MobiDB-lite"/>
    </source>
</evidence>
<dbReference type="PANTHER" id="PTHR39399:SF1">
    <property type="entry name" value="PROTEIN ZPS1"/>
    <property type="match status" value="1"/>
</dbReference>
<evidence type="ECO:0000313" key="4">
    <source>
        <dbReference type="EMBL" id="KAI6780501.1"/>
    </source>
</evidence>
<dbReference type="GO" id="GO:0008270">
    <property type="term" value="F:zinc ion binding"/>
    <property type="evidence" value="ECO:0007669"/>
    <property type="project" value="TreeGrafter"/>
</dbReference>